<evidence type="ECO:0000256" key="3">
    <source>
        <dbReference type="ARBA" id="ARBA00022475"/>
    </source>
</evidence>
<gene>
    <name evidence="10" type="ORF">C7476_12532</name>
</gene>
<comment type="caution">
    <text evidence="10">The sequence shown here is derived from an EMBL/GenBank/DDBJ whole genome shotgun (WGS) entry which is preliminary data.</text>
</comment>
<evidence type="ECO:0000256" key="8">
    <source>
        <dbReference type="RuleBase" id="RU363032"/>
    </source>
</evidence>
<evidence type="ECO:0000259" key="9">
    <source>
        <dbReference type="PROSITE" id="PS50928"/>
    </source>
</evidence>
<feature type="transmembrane region" description="Helical" evidence="8">
    <location>
        <begin position="550"/>
        <end position="571"/>
    </location>
</feature>
<feature type="transmembrane region" description="Helical" evidence="8">
    <location>
        <begin position="271"/>
        <end position="291"/>
    </location>
</feature>
<evidence type="ECO:0000256" key="7">
    <source>
        <dbReference type="ARBA" id="ARBA00023136"/>
    </source>
</evidence>
<dbReference type="Proteomes" id="UP000253324">
    <property type="component" value="Unassembled WGS sequence"/>
</dbReference>
<feature type="domain" description="ABC transmembrane type-1" evidence="9">
    <location>
        <begin position="83"/>
        <end position="292"/>
    </location>
</feature>
<feature type="transmembrane region" description="Helical" evidence="8">
    <location>
        <begin position="507"/>
        <end position="530"/>
    </location>
</feature>
<dbReference type="RefSeq" id="WP_114432679.1">
    <property type="nucleotide sequence ID" value="NZ_QPJM01000025.1"/>
</dbReference>
<feature type="transmembrane region" description="Helical" evidence="8">
    <location>
        <begin position="89"/>
        <end position="107"/>
    </location>
</feature>
<dbReference type="AlphaFoldDB" id="A0A368YGG7"/>
<evidence type="ECO:0000256" key="5">
    <source>
        <dbReference type="ARBA" id="ARBA00022692"/>
    </source>
</evidence>
<dbReference type="InterPro" id="IPR035906">
    <property type="entry name" value="MetI-like_sf"/>
</dbReference>
<protein>
    <submittedName>
        <fullName evidence="10">Iron(III) transport system permease protein</fullName>
    </submittedName>
</protein>
<evidence type="ECO:0000256" key="2">
    <source>
        <dbReference type="ARBA" id="ARBA00022448"/>
    </source>
</evidence>
<feature type="transmembrane region" description="Helical" evidence="8">
    <location>
        <begin position="27"/>
        <end position="50"/>
    </location>
</feature>
<evidence type="ECO:0000256" key="6">
    <source>
        <dbReference type="ARBA" id="ARBA00022989"/>
    </source>
</evidence>
<keyword evidence="2 8" id="KW-0813">Transport</keyword>
<keyword evidence="11" id="KW-1185">Reference proteome</keyword>
<dbReference type="SUPFAM" id="SSF161098">
    <property type="entry name" value="MetI-like"/>
    <property type="match status" value="2"/>
</dbReference>
<proteinExistence type="inferred from homology"/>
<dbReference type="PROSITE" id="PS50928">
    <property type="entry name" value="ABC_TM1"/>
    <property type="match status" value="2"/>
</dbReference>
<name>A0A368YGG7_9HYPH</name>
<accession>A0A368YGG7</accession>
<comment type="similarity">
    <text evidence="8">Belongs to the binding-protein-dependent transport system permease family.</text>
</comment>
<dbReference type="InterPro" id="IPR000515">
    <property type="entry name" value="MetI-like"/>
</dbReference>
<keyword evidence="5 8" id="KW-0812">Transmembrane</keyword>
<reference evidence="10 11" key="1">
    <citation type="submission" date="2018-07" db="EMBL/GenBank/DDBJ databases">
        <title>Genomic Encyclopedia of Type Strains, Phase III (KMG-III): the genomes of soil and plant-associated and newly described type strains.</title>
        <authorList>
            <person name="Whitman W."/>
        </authorList>
    </citation>
    <scope>NUCLEOTIDE SEQUENCE [LARGE SCALE GENOMIC DNA]</scope>
    <source>
        <strain evidence="10 11">31-25a</strain>
    </source>
</reference>
<feature type="transmembrane region" description="Helical" evidence="8">
    <location>
        <begin position="119"/>
        <end position="141"/>
    </location>
</feature>
<evidence type="ECO:0000256" key="4">
    <source>
        <dbReference type="ARBA" id="ARBA00022519"/>
    </source>
</evidence>
<keyword evidence="6 8" id="KW-1133">Transmembrane helix</keyword>
<dbReference type="OrthoDB" id="27542at2"/>
<comment type="subcellular location">
    <subcellularLocation>
        <location evidence="1">Cell inner membrane</location>
        <topology evidence="1">Multi-pass membrane protein</topology>
    </subcellularLocation>
    <subcellularLocation>
        <location evidence="8">Cell membrane</location>
        <topology evidence="8">Multi-pass membrane protein</topology>
    </subcellularLocation>
</comment>
<dbReference type="PANTHER" id="PTHR43357:SF4">
    <property type="entry name" value="INNER MEMBRANE ABC TRANSPORTER PERMEASE PROTEIN YDCV"/>
    <property type="match status" value="1"/>
</dbReference>
<feature type="transmembrane region" description="Helical" evidence="8">
    <location>
        <begin position="322"/>
        <end position="346"/>
    </location>
</feature>
<dbReference type="GO" id="GO:0055085">
    <property type="term" value="P:transmembrane transport"/>
    <property type="evidence" value="ECO:0007669"/>
    <property type="project" value="InterPro"/>
</dbReference>
<evidence type="ECO:0000313" key="10">
    <source>
        <dbReference type="EMBL" id="RCW78416.1"/>
    </source>
</evidence>
<feature type="transmembrane region" description="Helical" evidence="8">
    <location>
        <begin position="166"/>
        <end position="192"/>
    </location>
</feature>
<keyword evidence="3" id="KW-1003">Cell membrane</keyword>
<organism evidence="10 11">
    <name type="scientific">Phyllobacterium bourgognense</name>
    <dbReference type="NCBI Taxonomy" id="314236"/>
    <lineage>
        <taxon>Bacteria</taxon>
        <taxon>Pseudomonadati</taxon>
        <taxon>Pseudomonadota</taxon>
        <taxon>Alphaproteobacteria</taxon>
        <taxon>Hyphomicrobiales</taxon>
        <taxon>Phyllobacteriaceae</taxon>
        <taxon>Phyllobacterium</taxon>
    </lineage>
</organism>
<dbReference type="CDD" id="cd06261">
    <property type="entry name" value="TM_PBP2"/>
    <property type="match status" value="2"/>
</dbReference>
<dbReference type="EMBL" id="QPJM01000025">
    <property type="protein sequence ID" value="RCW78416.1"/>
    <property type="molecule type" value="Genomic_DNA"/>
</dbReference>
<feature type="transmembrane region" description="Helical" evidence="8">
    <location>
        <begin position="445"/>
        <end position="464"/>
    </location>
</feature>
<dbReference type="Pfam" id="PF00528">
    <property type="entry name" value="BPD_transp_1"/>
    <property type="match status" value="2"/>
</dbReference>
<keyword evidence="4" id="KW-0997">Cell inner membrane</keyword>
<dbReference type="Gene3D" id="1.10.3720.10">
    <property type="entry name" value="MetI-like"/>
    <property type="match status" value="2"/>
</dbReference>
<feature type="transmembrane region" description="Helical" evidence="8">
    <location>
        <begin position="213"/>
        <end position="235"/>
    </location>
</feature>
<feature type="transmembrane region" description="Helical" evidence="8">
    <location>
        <begin position="387"/>
        <end position="407"/>
    </location>
</feature>
<feature type="domain" description="ABC transmembrane type-1" evidence="9">
    <location>
        <begin position="381"/>
        <end position="571"/>
    </location>
</feature>
<evidence type="ECO:0000256" key="1">
    <source>
        <dbReference type="ARBA" id="ARBA00004429"/>
    </source>
</evidence>
<dbReference type="GO" id="GO:0005886">
    <property type="term" value="C:plasma membrane"/>
    <property type="evidence" value="ECO:0007669"/>
    <property type="project" value="UniProtKB-SubCell"/>
</dbReference>
<feature type="transmembrane region" description="Helical" evidence="8">
    <location>
        <begin position="419"/>
        <end position="439"/>
    </location>
</feature>
<dbReference type="PANTHER" id="PTHR43357">
    <property type="entry name" value="INNER MEMBRANE ABC TRANSPORTER PERMEASE PROTEIN YDCV"/>
    <property type="match status" value="1"/>
</dbReference>
<evidence type="ECO:0000313" key="11">
    <source>
        <dbReference type="Proteomes" id="UP000253324"/>
    </source>
</evidence>
<keyword evidence="7 8" id="KW-0472">Membrane</keyword>
<sequence length="583" mass="64439">MAVTTPDGSTVHTSLVQGWGRSFDMKWVVIGLCISVVAWLALIPLGFLIWQSFASTSTAQVPAVFTLENYATAFGTTDSLGLMFNSLKFAFGTAAFALVLGTFFAWVNERTNTPFKSLFFAMSIVPLIIPGILFTVSWIMLASPQIGIFNQIFRDWFGLATPLFNIYSLTGMIWVDGLHYAPIAFLLVTAAFRSMDPSLEESALMSGASVIQVAFKITLKLAWPAILAAFLILFVRGIESFEVPALLGLPVGLRVYTSAIYDAVHSYPSDIGLASAYAMALLLITSLGIYYQSRLSSQGSRFSTVTGKGFRPRVSDIGRWRYATAGIFILYCIFVVALPFLVLLWASLQKYYAAPSWAALHNLSFAAYGEVLAYPGFYGVVWNSAKLAIGGATVVMLLTSVICWITIKTKIPGRWVLDMLASLPLVFPGIVLGLSLMIFYLNFDIGIYGTLWIMLMAYVIKFLPYGMRYNSTSMIQIHKELEESAAMSGASWFTIFRRIVLPLLKPGLMAGWIYIIVVSVRELSSSILLYSPGNEVISIMIWEFWQNGQYIELSAFGVMMITALFGFLMVVQTLSKRFGVKDV</sequence>